<name>A0A5N6TG81_ASPAV</name>
<dbReference type="GO" id="GO:0006879">
    <property type="term" value="P:intracellular iron ion homeostasis"/>
    <property type="evidence" value="ECO:0007669"/>
    <property type="project" value="TreeGrafter"/>
</dbReference>
<evidence type="ECO:0000313" key="11">
    <source>
        <dbReference type="Proteomes" id="UP000325780"/>
    </source>
</evidence>
<dbReference type="InterPro" id="IPR013130">
    <property type="entry name" value="Fe3_Rdtase_TM_dom"/>
</dbReference>
<sequence length="698" mass="78232">MPQWPNPSRSTSKFKKVRRPPSEDCNADMYLPVLFLSLAGLVHAGWGGLSASTLDQYCFYSIYKPLSSLTWSGTSVTPECSNSAEVASIYASAKLLCSDEELSAGIELWKSYCQGLYSPLDLDSVSGNITATQIDPSQSSGPLASPVLLSCFYYQISYRSYLASDTALPKSTRISWSVMGYWGSILLIGMLHRLWSSARNVVADAERKQQLPDKESLRDRFSYYLKLYFTVPALGSRCLGCTIPDRLEALVVAGFWVMCLILNFAFHDIFTPNTVMPTAAQQAWKYAAQRTSMFAYSCLPWIWLFAGRNNIFIWATGWSFRTFNVFHRHVSRLAAVCAFAHAISYTVLDTLYSPYYEEGLRVMWFKFGITGAAMMGLLCGLSMPCIRRKCYEAFLVGHILFAVVLLVAVFQHTSIFGTKYNSYLWPVVAIWCSDRLLRVVRLIYCNIRVSGGSLRKTTALATYSKDANVIRLDVQTGGWRKDEQSISYTMTEGKGEKSPARQVVTEISEGAGDGDSLVFWVRPYDGWTNRLRRQCLRMGSGEDCYRAMLPIYIEGPYGHTLPLHHYGTLLMIVGGTGISTAVPYVHEYVSRARGLESEGRALRLIFVWACRGHGLMEQLCRRELADALVEGVTVDFYCRPDIRSTVSETAASAQVVKHSMAVLTCGSADMSNEVRRSVHGVLRKGFKGIEHFEETYSW</sequence>
<proteinExistence type="predicted"/>
<dbReference type="GO" id="GO:0006826">
    <property type="term" value="P:iron ion transport"/>
    <property type="evidence" value="ECO:0007669"/>
    <property type="project" value="TreeGrafter"/>
</dbReference>
<keyword evidence="11" id="KW-1185">Reference proteome</keyword>
<evidence type="ECO:0000256" key="3">
    <source>
        <dbReference type="ARBA" id="ARBA00022692"/>
    </source>
</evidence>
<evidence type="ECO:0000313" key="10">
    <source>
        <dbReference type="EMBL" id="KAE8145139.1"/>
    </source>
</evidence>
<feature type="transmembrane region" description="Helical" evidence="8">
    <location>
        <begin position="364"/>
        <end position="386"/>
    </location>
</feature>
<evidence type="ECO:0000256" key="2">
    <source>
        <dbReference type="ARBA" id="ARBA00022448"/>
    </source>
</evidence>
<dbReference type="SUPFAM" id="SSF52343">
    <property type="entry name" value="Ferredoxin reductase-like, C-terminal NADP-linked domain"/>
    <property type="match status" value="1"/>
</dbReference>
<evidence type="ECO:0000256" key="4">
    <source>
        <dbReference type="ARBA" id="ARBA00022989"/>
    </source>
</evidence>
<gene>
    <name evidence="10" type="ORF">BDV25DRAFT_144940</name>
</gene>
<keyword evidence="6 8" id="KW-0472">Membrane</keyword>
<organism evidence="10 11">
    <name type="scientific">Aspergillus avenaceus</name>
    <dbReference type="NCBI Taxonomy" id="36643"/>
    <lineage>
        <taxon>Eukaryota</taxon>
        <taxon>Fungi</taxon>
        <taxon>Dikarya</taxon>
        <taxon>Ascomycota</taxon>
        <taxon>Pezizomycotina</taxon>
        <taxon>Eurotiomycetes</taxon>
        <taxon>Eurotiomycetidae</taxon>
        <taxon>Eurotiales</taxon>
        <taxon>Aspergillaceae</taxon>
        <taxon>Aspergillus</taxon>
        <taxon>Aspergillus subgen. Circumdati</taxon>
    </lineage>
</organism>
<dbReference type="Proteomes" id="UP000325780">
    <property type="component" value="Unassembled WGS sequence"/>
</dbReference>
<evidence type="ECO:0000256" key="6">
    <source>
        <dbReference type="ARBA" id="ARBA00023136"/>
    </source>
</evidence>
<dbReference type="Pfam" id="PF01794">
    <property type="entry name" value="Ferric_reduct"/>
    <property type="match status" value="1"/>
</dbReference>
<dbReference type="Gene3D" id="3.40.50.80">
    <property type="entry name" value="Nucleotide-binding domain of ferredoxin-NADP reductase (FNR) module"/>
    <property type="match status" value="1"/>
</dbReference>
<feature type="region of interest" description="Disordered" evidence="7">
    <location>
        <begin position="1"/>
        <end position="21"/>
    </location>
</feature>
<evidence type="ECO:0000256" key="7">
    <source>
        <dbReference type="SAM" id="MobiDB-lite"/>
    </source>
</evidence>
<reference evidence="10 11" key="1">
    <citation type="submission" date="2019-04" db="EMBL/GenBank/DDBJ databases">
        <title>Friends and foes A comparative genomics study of 23 Aspergillus species from section Flavi.</title>
        <authorList>
            <consortium name="DOE Joint Genome Institute"/>
            <person name="Kjaerbolling I."/>
            <person name="Vesth T."/>
            <person name="Frisvad J.C."/>
            <person name="Nybo J.L."/>
            <person name="Theobald S."/>
            <person name="Kildgaard S."/>
            <person name="Isbrandt T."/>
            <person name="Kuo A."/>
            <person name="Sato A."/>
            <person name="Lyhne E.K."/>
            <person name="Kogle M.E."/>
            <person name="Wiebenga A."/>
            <person name="Kun R.S."/>
            <person name="Lubbers R.J."/>
            <person name="Makela M.R."/>
            <person name="Barry K."/>
            <person name="Chovatia M."/>
            <person name="Clum A."/>
            <person name="Daum C."/>
            <person name="Haridas S."/>
            <person name="He G."/>
            <person name="LaButti K."/>
            <person name="Lipzen A."/>
            <person name="Mondo S."/>
            <person name="Riley R."/>
            <person name="Salamov A."/>
            <person name="Simmons B.A."/>
            <person name="Magnuson J.K."/>
            <person name="Henrissat B."/>
            <person name="Mortensen U.H."/>
            <person name="Larsen T.O."/>
            <person name="Devries R.P."/>
            <person name="Grigoriev I.V."/>
            <person name="Machida M."/>
            <person name="Baker S.E."/>
            <person name="Andersen M.R."/>
        </authorList>
    </citation>
    <scope>NUCLEOTIDE SEQUENCE [LARGE SCALE GENOMIC DNA]</scope>
    <source>
        <strain evidence="10 11">IBT 18842</strain>
    </source>
</reference>
<evidence type="ECO:0000256" key="8">
    <source>
        <dbReference type="SAM" id="Phobius"/>
    </source>
</evidence>
<evidence type="ECO:0000259" key="9">
    <source>
        <dbReference type="Pfam" id="PF01794"/>
    </source>
</evidence>
<keyword evidence="2" id="KW-0813">Transport</keyword>
<dbReference type="OrthoDB" id="167398at2759"/>
<comment type="subcellular location">
    <subcellularLocation>
        <location evidence="1">Membrane</location>
        <topology evidence="1">Multi-pass membrane protein</topology>
    </subcellularLocation>
</comment>
<dbReference type="GO" id="GO:0015677">
    <property type="term" value="P:copper ion import"/>
    <property type="evidence" value="ECO:0007669"/>
    <property type="project" value="TreeGrafter"/>
</dbReference>
<keyword evidence="4 8" id="KW-1133">Transmembrane helix</keyword>
<dbReference type="InterPro" id="IPR039261">
    <property type="entry name" value="FNR_nucleotide-bd"/>
</dbReference>
<dbReference type="GO" id="GO:0005886">
    <property type="term" value="C:plasma membrane"/>
    <property type="evidence" value="ECO:0007669"/>
    <property type="project" value="TreeGrafter"/>
</dbReference>
<keyword evidence="3 8" id="KW-0812">Transmembrane</keyword>
<dbReference type="PANTHER" id="PTHR32361:SF9">
    <property type="entry name" value="FERRIC REDUCTASE TRANSMEMBRANE COMPONENT 3-RELATED"/>
    <property type="match status" value="1"/>
</dbReference>
<dbReference type="GO" id="GO:0000293">
    <property type="term" value="F:ferric-chelate reductase activity"/>
    <property type="evidence" value="ECO:0007669"/>
    <property type="project" value="TreeGrafter"/>
</dbReference>
<dbReference type="EMBL" id="ML742382">
    <property type="protein sequence ID" value="KAE8145139.1"/>
    <property type="molecule type" value="Genomic_DNA"/>
</dbReference>
<feature type="transmembrane region" description="Helical" evidence="8">
    <location>
        <begin position="247"/>
        <end position="266"/>
    </location>
</feature>
<protein>
    <submittedName>
        <fullName evidence="10">Ferric reductase like transmembrane component-domain-containing protein</fullName>
    </submittedName>
</protein>
<feature type="transmembrane region" description="Helical" evidence="8">
    <location>
        <begin position="393"/>
        <end position="411"/>
    </location>
</feature>
<evidence type="ECO:0000256" key="1">
    <source>
        <dbReference type="ARBA" id="ARBA00004141"/>
    </source>
</evidence>
<accession>A0A5N6TG81</accession>
<feature type="domain" description="Ferric oxidoreductase" evidence="9">
    <location>
        <begin position="292"/>
        <end position="409"/>
    </location>
</feature>
<dbReference type="PANTHER" id="PTHR32361">
    <property type="entry name" value="FERRIC/CUPRIC REDUCTASE TRANSMEMBRANE COMPONENT"/>
    <property type="match status" value="1"/>
</dbReference>
<dbReference type="InterPro" id="IPR051410">
    <property type="entry name" value="Ferric/Cupric_Reductase"/>
</dbReference>
<dbReference type="CDD" id="cd06186">
    <property type="entry name" value="NOX_Duox_like_FAD_NADP"/>
    <property type="match status" value="1"/>
</dbReference>
<evidence type="ECO:0000256" key="5">
    <source>
        <dbReference type="ARBA" id="ARBA00023065"/>
    </source>
</evidence>
<feature type="transmembrane region" description="Helical" evidence="8">
    <location>
        <begin position="332"/>
        <end position="352"/>
    </location>
</feature>
<keyword evidence="5" id="KW-0406">Ion transport</keyword>
<feature type="compositionally biased region" description="Polar residues" evidence="7">
    <location>
        <begin position="1"/>
        <end position="11"/>
    </location>
</feature>
<dbReference type="AlphaFoldDB" id="A0A5N6TG81"/>